<proteinExistence type="predicted"/>
<sequence>MVVDTEGKVTVGIRLVRAQPLRFGEDRPQDQFGADEVEVVTGTVDEYHSGADMGGFADFSQSKAATTMCRGCGAELRCEPPDHHPACPGRWIRRRDHSAAAEVRVGYLPGHLDQLGIASIENLAKRIPSRRADERVGERLSVGSDSIC</sequence>
<evidence type="ECO:0000313" key="2">
    <source>
        <dbReference type="Proteomes" id="UP000509418"/>
    </source>
</evidence>
<gene>
    <name evidence="1" type="ORF">HUT05_42275</name>
</gene>
<reference evidence="1 2" key="1">
    <citation type="submission" date="2020-06" db="EMBL/GenBank/DDBJ databases">
        <title>Genome mining for natural products.</title>
        <authorList>
            <person name="Zhang B."/>
            <person name="Shi J."/>
            <person name="Ge H."/>
        </authorList>
    </citation>
    <scope>NUCLEOTIDE SEQUENCE [LARGE SCALE GENOMIC DNA]</scope>
    <source>
        <strain evidence="1 2">NA02069</strain>
    </source>
</reference>
<accession>A0A7H8TIP5</accession>
<dbReference type="Proteomes" id="UP000509418">
    <property type="component" value="Chromosome"/>
</dbReference>
<name>A0A7H8TIP5_STRCX</name>
<organism evidence="1 2">
    <name type="scientific">Streptomyces chartreusis</name>
    <dbReference type="NCBI Taxonomy" id="1969"/>
    <lineage>
        <taxon>Bacteria</taxon>
        <taxon>Bacillati</taxon>
        <taxon>Actinomycetota</taxon>
        <taxon>Actinomycetes</taxon>
        <taxon>Kitasatosporales</taxon>
        <taxon>Streptomycetaceae</taxon>
        <taxon>Streptomyces</taxon>
    </lineage>
</organism>
<evidence type="ECO:0000313" key="1">
    <source>
        <dbReference type="EMBL" id="QKZ23413.1"/>
    </source>
</evidence>
<protein>
    <submittedName>
        <fullName evidence="1">Uncharacterized protein</fullName>
    </submittedName>
</protein>
<keyword evidence="2" id="KW-1185">Reference proteome</keyword>
<dbReference type="RefSeq" id="WP_176578163.1">
    <property type="nucleotide sequence ID" value="NZ_CBDRGH010000061.1"/>
</dbReference>
<dbReference type="AlphaFoldDB" id="A0A7H8TIP5"/>
<dbReference type="EMBL" id="CP056041">
    <property type="protein sequence ID" value="QKZ23413.1"/>
    <property type="molecule type" value="Genomic_DNA"/>
</dbReference>